<dbReference type="OrthoDB" id="2671666at2759"/>
<organism evidence="1 2">
    <name type="scientific">Scleroderma citrinum Foug A</name>
    <dbReference type="NCBI Taxonomy" id="1036808"/>
    <lineage>
        <taxon>Eukaryota</taxon>
        <taxon>Fungi</taxon>
        <taxon>Dikarya</taxon>
        <taxon>Basidiomycota</taxon>
        <taxon>Agaricomycotina</taxon>
        <taxon>Agaricomycetes</taxon>
        <taxon>Agaricomycetidae</taxon>
        <taxon>Boletales</taxon>
        <taxon>Sclerodermatineae</taxon>
        <taxon>Sclerodermataceae</taxon>
        <taxon>Scleroderma</taxon>
    </lineage>
</organism>
<protein>
    <submittedName>
        <fullName evidence="1">Uncharacterized protein</fullName>
    </submittedName>
</protein>
<gene>
    <name evidence="1" type="ORF">SCLCIDRAFT_80872</name>
</gene>
<dbReference type="InParanoid" id="A0A0C3CTM7"/>
<feature type="non-terminal residue" evidence="1">
    <location>
        <position position="80"/>
    </location>
</feature>
<accession>A0A0C3CTM7</accession>
<keyword evidence="2" id="KW-1185">Reference proteome</keyword>
<dbReference type="HOGENOM" id="CLU_166312_0_0_1"/>
<evidence type="ECO:0000313" key="1">
    <source>
        <dbReference type="EMBL" id="KIM51940.1"/>
    </source>
</evidence>
<reference evidence="1 2" key="1">
    <citation type="submission" date="2014-04" db="EMBL/GenBank/DDBJ databases">
        <authorList>
            <consortium name="DOE Joint Genome Institute"/>
            <person name="Kuo A."/>
            <person name="Kohler A."/>
            <person name="Nagy L.G."/>
            <person name="Floudas D."/>
            <person name="Copeland A."/>
            <person name="Barry K.W."/>
            <person name="Cichocki N."/>
            <person name="Veneault-Fourrey C."/>
            <person name="LaButti K."/>
            <person name="Lindquist E.A."/>
            <person name="Lipzen A."/>
            <person name="Lundell T."/>
            <person name="Morin E."/>
            <person name="Murat C."/>
            <person name="Sun H."/>
            <person name="Tunlid A."/>
            <person name="Henrissat B."/>
            <person name="Grigoriev I.V."/>
            <person name="Hibbett D.S."/>
            <person name="Martin F."/>
            <person name="Nordberg H.P."/>
            <person name="Cantor M.N."/>
            <person name="Hua S.X."/>
        </authorList>
    </citation>
    <scope>NUCLEOTIDE SEQUENCE [LARGE SCALE GENOMIC DNA]</scope>
    <source>
        <strain evidence="1 2">Foug A</strain>
    </source>
</reference>
<reference evidence="2" key="2">
    <citation type="submission" date="2015-01" db="EMBL/GenBank/DDBJ databases">
        <title>Evolutionary Origins and Diversification of the Mycorrhizal Mutualists.</title>
        <authorList>
            <consortium name="DOE Joint Genome Institute"/>
            <consortium name="Mycorrhizal Genomics Consortium"/>
            <person name="Kohler A."/>
            <person name="Kuo A."/>
            <person name="Nagy L.G."/>
            <person name="Floudas D."/>
            <person name="Copeland A."/>
            <person name="Barry K.W."/>
            <person name="Cichocki N."/>
            <person name="Veneault-Fourrey C."/>
            <person name="LaButti K."/>
            <person name="Lindquist E.A."/>
            <person name="Lipzen A."/>
            <person name="Lundell T."/>
            <person name="Morin E."/>
            <person name="Murat C."/>
            <person name="Riley R."/>
            <person name="Ohm R."/>
            <person name="Sun H."/>
            <person name="Tunlid A."/>
            <person name="Henrissat B."/>
            <person name="Grigoriev I.V."/>
            <person name="Hibbett D.S."/>
            <person name="Martin F."/>
        </authorList>
    </citation>
    <scope>NUCLEOTIDE SEQUENCE [LARGE SCALE GENOMIC DNA]</scope>
    <source>
        <strain evidence="2">Foug A</strain>
    </source>
</reference>
<proteinExistence type="predicted"/>
<dbReference type="Proteomes" id="UP000053989">
    <property type="component" value="Unassembled WGS sequence"/>
</dbReference>
<evidence type="ECO:0000313" key="2">
    <source>
        <dbReference type="Proteomes" id="UP000053989"/>
    </source>
</evidence>
<name>A0A0C3CTM7_9AGAM</name>
<sequence>DPLVHHGCHFSRTVHSFCSIQTLLTNGIMSMAEDIVMDSLSAIEWKELEVFRELMKMVPGLEARLMASSEDEVIDIADLV</sequence>
<dbReference type="STRING" id="1036808.A0A0C3CTM7"/>
<dbReference type="EMBL" id="KN822232">
    <property type="protein sequence ID" value="KIM51940.1"/>
    <property type="molecule type" value="Genomic_DNA"/>
</dbReference>
<dbReference type="AlphaFoldDB" id="A0A0C3CTM7"/>
<feature type="non-terminal residue" evidence="1">
    <location>
        <position position="1"/>
    </location>
</feature>